<dbReference type="RefSeq" id="WP_101465280.1">
    <property type="nucleotide sequence ID" value="NZ_PJMW01000002.1"/>
</dbReference>
<accession>A0A2N3VBC6</accession>
<gene>
    <name evidence="1" type="ORF">ATK86_3317</name>
</gene>
<organism evidence="1 2">
    <name type="scientific">Nocardia fluminea</name>
    <dbReference type="NCBI Taxonomy" id="134984"/>
    <lineage>
        <taxon>Bacteria</taxon>
        <taxon>Bacillati</taxon>
        <taxon>Actinomycetota</taxon>
        <taxon>Actinomycetes</taxon>
        <taxon>Mycobacteriales</taxon>
        <taxon>Nocardiaceae</taxon>
        <taxon>Nocardia</taxon>
    </lineage>
</organism>
<comment type="caution">
    <text evidence="1">The sequence shown here is derived from an EMBL/GenBank/DDBJ whole genome shotgun (WGS) entry which is preliminary data.</text>
</comment>
<sequence>MKDDDLTPYERAHRNLSIPDGWELAESEGRLEAEDVLNRLVSIALYEFGENKPDWPMALDSQGFTTALVAEGRMFDGGISVHVWPNDHPPPHVHILKKCEGDGLSVKINLETGESEGDLPPWADRKQLKNLKALVVEYHPLFAGWWTKNHGGAVVLLA</sequence>
<dbReference type="Pfam" id="PF13711">
    <property type="entry name" value="DUF4160"/>
    <property type="match status" value="1"/>
</dbReference>
<dbReference type="Proteomes" id="UP000233766">
    <property type="component" value="Unassembled WGS sequence"/>
</dbReference>
<evidence type="ECO:0000313" key="1">
    <source>
        <dbReference type="EMBL" id="PKV78932.1"/>
    </source>
</evidence>
<keyword evidence="2" id="KW-1185">Reference proteome</keyword>
<protein>
    <submittedName>
        <fullName evidence="1">Uncharacterized protein DUF4160</fullName>
    </submittedName>
</protein>
<dbReference type="AlphaFoldDB" id="A0A2N3VBC6"/>
<dbReference type="OrthoDB" id="122670at2"/>
<reference evidence="1 2" key="1">
    <citation type="submission" date="2017-12" db="EMBL/GenBank/DDBJ databases">
        <title>Sequencing the genomes of 1000 Actinobacteria strains.</title>
        <authorList>
            <person name="Klenk H.-P."/>
        </authorList>
    </citation>
    <scope>NUCLEOTIDE SEQUENCE [LARGE SCALE GENOMIC DNA]</scope>
    <source>
        <strain evidence="1 2">DSM 44489</strain>
    </source>
</reference>
<proteinExistence type="predicted"/>
<dbReference type="EMBL" id="PJMW01000002">
    <property type="protein sequence ID" value="PKV78932.1"/>
    <property type="molecule type" value="Genomic_DNA"/>
</dbReference>
<dbReference type="InterPro" id="IPR025427">
    <property type="entry name" value="DUF4160"/>
</dbReference>
<evidence type="ECO:0000313" key="2">
    <source>
        <dbReference type="Proteomes" id="UP000233766"/>
    </source>
</evidence>
<name>A0A2N3VBC6_9NOCA</name>